<keyword evidence="3" id="KW-0963">Cytoplasm</keyword>
<sequence length="411" mass="46464">MQRYLLDGLDDVEVDNLPLILSVANLCYKSCMKLLERCLEMVVRSNLDMITLEKTLPPDVIKQITDSRLSLGLVSPEDKGFPNKHVRRILRVLDSSDVELVRMLLKEGRTNLDDAFALHYAVEHCDSRITTELLDIAVADVNHTNPRGYTVLHTAARRRDPKIIVSLLVKGARPSDLTFDGRKAVQISRRLTRHGDYFGNTEEGKPSPNERLCIEILEQAERCDPQLGEASVSLAMAGDCQPGKLLYLENRVALARIMFPIEARVAMDIARVDGTLEFTLGSSSNPPTKMHWPTVDLNENPFKMNDEHLARMRALSKTVELGKRFFPRCSNVLDKIMDDENASLEREASSERKRRFHDLQDTLLKAFSEDKDEYASRTAISNPQSNPRINMQLVGHSSNVDRSRKGEQQLG</sequence>
<keyword evidence="8" id="KW-0611">Plant defense</keyword>
<protein>
    <recommendedName>
        <fullName evidence="19">Regulatory protein NPR1</fullName>
    </recommendedName>
</protein>
<dbReference type="GO" id="GO:2000031">
    <property type="term" value="P:regulation of salicylic acid mediated signaling pathway"/>
    <property type="evidence" value="ECO:0007669"/>
    <property type="project" value="InterPro"/>
</dbReference>
<feature type="domain" description="Regulatory protein NPR central" evidence="15">
    <location>
        <begin position="46"/>
        <end position="90"/>
    </location>
</feature>
<dbReference type="InterPro" id="IPR002110">
    <property type="entry name" value="Ankyrin_rpt"/>
</dbReference>
<evidence type="ECO:0000256" key="6">
    <source>
        <dbReference type="ARBA" id="ARBA00022771"/>
    </source>
</evidence>
<dbReference type="Pfam" id="PF11900">
    <property type="entry name" value="DUF3420"/>
    <property type="match status" value="1"/>
</dbReference>
<evidence type="ECO:0000256" key="5">
    <source>
        <dbReference type="ARBA" id="ARBA00022737"/>
    </source>
</evidence>
<dbReference type="Proteomes" id="UP000324705">
    <property type="component" value="Chromosome 4A"/>
</dbReference>
<accession>A0A9R0SSI9</accession>
<dbReference type="GO" id="GO:2000022">
    <property type="term" value="P:regulation of jasmonic acid mediated signaling pathway"/>
    <property type="evidence" value="ECO:0007669"/>
    <property type="project" value="InterPro"/>
</dbReference>
<dbReference type="FunFam" id="1.25.40.20:FF:000239">
    <property type="entry name" value="BTB/POZ domain and ankyrin repeat-containing protein NPR1"/>
    <property type="match status" value="1"/>
</dbReference>
<comment type="pathway">
    <text evidence="2">Protein modification; protein ubiquitination.</text>
</comment>
<evidence type="ECO:0000256" key="4">
    <source>
        <dbReference type="ARBA" id="ARBA00022723"/>
    </source>
</evidence>
<keyword evidence="4" id="KW-0479">Metal-binding</keyword>
<feature type="domain" description="NPR1/NIM1-like C-terminal" evidence="16">
    <location>
        <begin position="189"/>
        <end position="377"/>
    </location>
</feature>
<dbReference type="PANTHER" id="PTHR46475:SF1">
    <property type="entry name" value="REGULATORY PROTEIN NPR2"/>
    <property type="match status" value="1"/>
</dbReference>
<dbReference type="GO" id="GO:0042742">
    <property type="term" value="P:defense response to bacterium"/>
    <property type="evidence" value="ECO:0007669"/>
    <property type="project" value="UniProtKB-ARBA"/>
</dbReference>
<evidence type="ECO:0000256" key="7">
    <source>
        <dbReference type="ARBA" id="ARBA00022786"/>
    </source>
</evidence>
<evidence type="ECO:0000256" key="3">
    <source>
        <dbReference type="ARBA" id="ARBA00022490"/>
    </source>
</evidence>
<dbReference type="Pfam" id="PF12313">
    <property type="entry name" value="NPR1_like_C"/>
    <property type="match status" value="1"/>
</dbReference>
<dbReference type="Gramene" id="TRITD4Av1G257910.1">
    <property type="protein sequence ID" value="TRITD4Av1G257910.1"/>
    <property type="gene ID" value="TRITD4Av1G257910"/>
</dbReference>
<evidence type="ECO:0000259" key="16">
    <source>
        <dbReference type="Pfam" id="PF12313"/>
    </source>
</evidence>
<reference evidence="17 18" key="1">
    <citation type="submission" date="2017-09" db="EMBL/GenBank/DDBJ databases">
        <authorList>
            <consortium name="International Durum Wheat Genome Sequencing Consortium (IDWGSC)"/>
            <person name="Milanesi L."/>
        </authorList>
    </citation>
    <scope>NUCLEOTIDE SEQUENCE [LARGE SCALE GENOMIC DNA]</scope>
    <source>
        <strain evidence="18">cv. Svevo</strain>
    </source>
</reference>
<dbReference type="AlphaFoldDB" id="A0A9R0SSI9"/>
<evidence type="ECO:0000313" key="17">
    <source>
        <dbReference type="EMBL" id="VAH99651.1"/>
    </source>
</evidence>
<feature type="compositionally biased region" description="Basic and acidic residues" evidence="14">
    <location>
        <begin position="399"/>
        <end position="411"/>
    </location>
</feature>
<dbReference type="GO" id="GO:0005737">
    <property type="term" value="C:cytoplasm"/>
    <property type="evidence" value="ECO:0007669"/>
    <property type="project" value="UniProtKB-SubCell"/>
</dbReference>
<evidence type="ECO:0000259" key="15">
    <source>
        <dbReference type="Pfam" id="PF11900"/>
    </source>
</evidence>
<keyword evidence="5" id="KW-0677">Repeat</keyword>
<dbReference type="InterPro" id="IPR024228">
    <property type="entry name" value="NPR_central_dom"/>
</dbReference>
<organism evidence="17 18">
    <name type="scientific">Triticum turgidum subsp. durum</name>
    <name type="common">Durum wheat</name>
    <name type="synonym">Triticum durum</name>
    <dbReference type="NCBI Taxonomy" id="4567"/>
    <lineage>
        <taxon>Eukaryota</taxon>
        <taxon>Viridiplantae</taxon>
        <taxon>Streptophyta</taxon>
        <taxon>Embryophyta</taxon>
        <taxon>Tracheophyta</taxon>
        <taxon>Spermatophyta</taxon>
        <taxon>Magnoliopsida</taxon>
        <taxon>Liliopsida</taxon>
        <taxon>Poales</taxon>
        <taxon>Poaceae</taxon>
        <taxon>BOP clade</taxon>
        <taxon>Pooideae</taxon>
        <taxon>Triticodae</taxon>
        <taxon>Triticeae</taxon>
        <taxon>Triticinae</taxon>
        <taxon>Triticum</taxon>
    </lineage>
</organism>
<dbReference type="EMBL" id="LT934117">
    <property type="protein sequence ID" value="VAH99651.1"/>
    <property type="molecule type" value="Genomic_DNA"/>
</dbReference>
<comment type="subcellular location">
    <subcellularLocation>
        <location evidence="1">Cytoplasm</location>
    </subcellularLocation>
    <subcellularLocation>
        <location evidence="12">Nucleus</location>
        <location evidence="12">Nuclear body</location>
    </subcellularLocation>
</comment>
<evidence type="ECO:0000256" key="10">
    <source>
        <dbReference type="ARBA" id="ARBA00023043"/>
    </source>
</evidence>
<dbReference type="PANTHER" id="PTHR46475">
    <property type="entry name" value="REGULATORY PROTEIN NPR3"/>
    <property type="match status" value="1"/>
</dbReference>
<keyword evidence="7" id="KW-0833">Ubl conjugation pathway</keyword>
<evidence type="ECO:0000256" key="14">
    <source>
        <dbReference type="SAM" id="MobiDB-lite"/>
    </source>
</evidence>
<evidence type="ECO:0000256" key="11">
    <source>
        <dbReference type="ARBA" id="ARBA00023242"/>
    </source>
</evidence>
<evidence type="ECO:0000256" key="1">
    <source>
        <dbReference type="ARBA" id="ARBA00004496"/>
    </source>
</evidence>
<dbReference type="InterPro" id="IPR021094">
    <property type="entry name" value="NPR1/NIM1-like_C"/>
</dbReference>
<keyword evidence="18" id="KW-1185">Reference proteome</keyword>
<dbReference type="Pfam" id="PF12796">
    <property type="entry name" value="Ank_2"/>
    <property type="match status" value="1"/>
</dbReference>
<dbReference type="Gene3D" id="1.25.40.20">
    <property type="entry name" value="Ankyrin repeat-containing domain"/>
    <property type="match status" value="1"/>
</dbReference>
<dbReference type="InterPro" id="IPR036770">
    <property type="entry name" value="Ankyrin_rpt-contain_sf"/>
</dbReference>
<dbReference type="SUPFAM" id="SSF48403">
    <property type="entry name" value="Ankyrin repeat"/>
    <property type="match status" value="1"/>
</dbReference>
<evidence type="ECO:0000256" key="9">
    <source>
        <dbReference type="ARBA" id="ARBA00022833"/>
    </source>
</evidence>
<evidence type="ECO:0000256" key="13">
    <source>
        <dbReference type="ARBA" id="ARBA00044947"/>
    </source>
</evidence>
<evidence type="ECO:0000313" key="18">
    <source>
        <dbReference type="Proteomes" id="UP000324705"/>
    </source>
</evidence>
<dbReference type="GO" id="GO:0016604">
    <property type="term" value="C:nuclear body"/>
    <property type="evidence" value="ECO:0007669"/>
    <property type="project" value="UniProtKB-SubCell"/>
</dbReference>
<proteinExistence type="inferred from homology"/>
<keyword evidence="11" id="KW-0539">Nucleus</keyword>
<gene>
    <name evidence="17" type="ORF">TRITD_4Av1G257910</name>
</gene>
<evidence type="ECO:0000256" key="2">
    <source>
        <dbReference type="ARBA" id="ARBA00004906"/>
    </source>
</evidence>
<dbReference type="GO" id="GO:0008270">
    <property type="term" value="F:zinc ion binding"/>
    <property type="evidence" value="ECO:0007669"/>
    <property type="project" value="UniProtKB-KW"/>
</dbReference>
<evidence type="ECO:0008006" key="19">
    <source>
        <dbReference type="Google" id="ProtNLM"/>
    </source>
</evidence>
<dbReference type="GO" id="GO:0050832">
    <property type="term" value="P:defense response to fungus"/>
    <property type="evidence" value="ECO:0007669"/>
    <property type="project" value="UniProtKB-ARBA"/>
</dbReference>
<dbReference type="GO" id="GO:0009862">
    <property type="term" value="P:systemic acquired resistance, salicylic acid mediated signaling pathway"/>
    <property type="evidence" value="ECO:0007669"/>
    <property type="project" value="InterPro"/>
</dbReference>
<keyword evidence="10" id="KW-0040">ANK repeat</keyword>
<dbReference type="InterPro" id="IPR044292">
    <property type="entry name" value="NPR"/>
</dbReference>
<keyword evidence="6" id="KW-0863">Zinc-finger</keyword>
<feature type="region of interest" description="Disordered" evidence="14">
    <location>
        <begin position="374"/>
        <end position="411"/>
    </location>
</feature>
<keyword evidence="9" id="KW-0862">Zinc</keyword>
<evidence type="ECO:0000256" key="8">
    <source>
        <dbReference type="ARBA" id="ARBA00022821"/>
    </source>
</evidence>
<feature type="compositionally biased region" description="Polar residues" evidence="14">
    <location>
        <begin position="378"/>
        <end position="398"/>
    </location>
</feature>
<comment type="similarity">
    <text evidence="13">Belongs to the plant 'ANKYRIN-BTB/POZ' family. 'NPR1-like' subfamily.</text>
</comment>
<evidence type="ECO:0000256" key="12">
    <source>
        <dbReference type="ARBA" id="ARBA00034306"/>
    </source>
</evidence>
<name>A0A9R0SSI9_TRITD</name>